<feature type="domain" description="GST C-terminal" evidence="4">
    <location>
        <begin position="137"/>
        <end position="242"/>
    </location>
</feature>
<dbReference type="PROSITE" id="PS50404">
    <property type="entry name" value="GST_NTER"/>
    <property type="match status" value="1"/>
</dbReference>
<dbReference type="InterPro" id="IPR004045">
    <property type="entry name" value="Glutathione_S-Trfase_N"/>
</dbReference>
<dbReference type="Proteomes" id="UP000318582">
    <property type="component" value="Unassembled WGS sequence"/>
</dbReference>
<protein>
    <recommendedName>
        <fullName evidence="7">Glutathione transferase</fullName>
    </recommendedName>
</protein>
<dbReference type="SUPFAM" id="SSF47616">
    <property type="entry name" value="GST C-terminal domain-like"/>
    <property type="match status" value="1"/>
</dbReference>
<evidence type="ECO:0000256" key="1">
    <source>
        <dbReference type="ARBA" id="ARBA00007409"/>
    </source>
</evidence>
<dbReference type="Pfam" id="PF13409">
    <property type="entry name" value="GST_N_2"/>
    <property type="match status" value="1"/>
</dbReference>
<dbReference type="Pfam" id="PF00043">
    <property type="entry name" value="GST_C"/>
    <property type="match status" value="1"/>
</dbReference>
<evidence type="ECO:0000256" key="2">
    <source>
        <dbReference type="SAM" id="MobiDB-lite"/>
    </source>
</evidence>
<organism evidence="5 6">
    <name type="scientific">Powellomyces hirtus</name>
    <dbReference type="NCBI Taxonomy" id="109895"/>
    <lineage>
        <taxon>Eukaryota</taxon>
        <taxon>Fungi</taxon>
        <taxon>Fungi incertae sedis</taxon>
        <taxon>Chytridiomycota</taxon>
        <taxon>Chytridiomycota incertae sedis</taxon>
        <taxon>Chytridiomycetes</taxon>
        <taxon>Spizellomycetales</taxon>
        <taxon>Powellomycetaceae</taxon>
        <taxon>Powellomyces</taxon>
    </lineage>
</organism>
<dbReference type="SUPFAM" id="SSF52833">
    <property type="entry name" value="Thioredoxin-like"/>
    <property type="match status" value="1"/>
</dbReference>
<dbReference type="SFLD" id="SFLDG00358">
    <property type="entry name" value="Main_(cytGST)"/>
    <property type="match status" value="1"/>
</dbReference>
<evidence type="ECO:0008006" key="7">
    <source>
        <dbReference type="Google" id="ProtNLM"/>
    </source>
</evidence>
<sequence>MKRPLDKASHEQPQSKLPRTNTTPSDNIPIEATSKTPPTTTATATKMGLTFYYHPQSTACATAAALAELNLPNVERKLTKLGAEGTRTTEYLTKVNPNGTVPTLVLEDGTSIWESAAIAIYLGETYGVERGLYPAAGTSQRAEAIKWIVWANTVLSAAASKLEEPATAEKGKTGVNAALKIIDDSLSKKSPYLLGEKYTLVDAHVYEFVVWVSMCSIDIKPYTHMNKWFATLGERPALKSVE</sequence>
<accession>A0A507E286</accession>
<proteinExistence type="inferred from homology"/>
<dbReference type="Gene3D" id="1.20.1050.10">
    <property type="match status" value="1"/>
</dbReference>
<dbReference type="InterPro" id="IPR004046">
    <property type="entry name" value="GST_C"/>
</dbReference>
<feature type="domain" description="GST N-terminal" evidence="3">
    <location>
        <begin position="47"/>
        <end position="130"/>
    </location>
</feature>
<comment type="similarity">
    <text evidence="1">Belongs to the GST superfamily.</text>
</comment>
<feature type="compositionally biased region" description="Polar residues" evidence="2">
    <location>
        <begin position="11"/>
        <end position="26"/>
    </location>
</feature>
<dbReference type="EMBL" id="QEAQ01000056">
    <property type="protein sequence ID" value="TPX57210.1"/>
    <property type="molecule type" value="Genomic_DNA"/>
</dbReference>
<reference evidence="5 6" key="1">
    <citation type="journal article" date="2019" name="Sci. Rep.">
        <title>Comparative genomics of chytrid fungi reveal insights into the obligate biotrophic and pathogenic lifestyle of Synchytrium endobioticum.</title>
        <authorList>
            <person name="van de Vossenberg B.T.L.H."/>
            <person name="Warris S."/>
            <person name="Nguyen H.D.T."/>
            <person name="van Gent-Pelzer M.P.E."/>
            <person name="Joly D.L."/>
            <person name="van de Geest H.C."/>
            <person name="Bonants P.J.M."/>
            <person name="Smith D.S."/>
            <person name="Levesque C.A."/>
            <person name="van der Lee T.A.J."/>
        </authorList>
    </citation>
    <scope>NUCLEOTIDE SEQUENCE [LARGE SCALE GENOMIC DNA]</scope>
    <source>
        <strain evidence="5 6">CBS 809.83</strain>
    </source>
</reference>
<evidence type="ECO:0000313" key="6">
    <source>
        <dbReference type="Proteomes" id="UP000318582"/>
    </source>
</evidence>
<dbReference type="InterPro" id="IPR010987">
    <property type="entry name" value="Glutathione-S-Trfase_C-like"/>
</dbReference>
<dbReference type="Gene3D" id="3.40.30.10">
    <property type="entry name" value="Glutaredoxin"/>
    <property type="match status" value="1"/>
</dbReference>
<dbReference type="InterPro" id="IPR040079">
    <property type="entry name" value="Glutathione_S-Trfase"/>
</dbReference>
<dbReference type="PROSITE" id="PS50405">
    <property type="entry name" value="GST_CTER"/>
    <property type="match status" value="1"/>
</dbReference>
<dbReference type="SFLD" id="SFLDS00019">
    <property type="entry name" value="Glutathione_Transferase_(cytos"/>
    <property type="match status" value="1"/>
</dbReference>
<dbReference type="PANTHER" id="PTHR44051">
    <property type="entry name" value="GLUTATHIONE S-TRANSFERASE-RELATED"/>
    <property type="match status" value="1"/>
</dbReference>
<dbReference type="InterPro" id="IPR036249">
    <property type="entry name" value="Thioredoxin-like_sf"/>
</dbReference>
<dbReference type="AlphaFoldDB" id="A0A507E286"/>
<feature type="compositionally biased region" description="Basic and acidic residues" evidence="2">
    <location>
        <begin position="1"/>
        <end position="10"/>
    </location>
</feature>
<dbReference type="STRING" id="109895.A0A507E286"/>
<comment type="caution">
    <text evidence="5">The sequence shown here is derived from an EMBL/GenBank/DDBJ whole genome shotgun (WGS) entry which is preliminary data.</text>
</comment>
<name>A0A507E286_9FUNG</name>
<evidence type="ECO:0000259" key="3">
    <source>
        <dbReference type="PROSITE" id="PS50404"/>
    </source>
</evidence>
<dbReference type="InterPro" id="IPR036282">
    <property type="entry name" value="Glutathione-S-Trfase_C_sf"/>
</dbReference>
<keyword evidence="6" id="KW-1185">Reference proteome</keyword>
<evidence type="ECO:0000259" key="4">
    <source>
        <dbReference type="PROSITE" id="PS50405"/>
    </source>
</evidence>
<feature type="compositionally biased region" description="Low complexity" evidence="2">
    <location>
        <begin position="32"/>
        <end position="41"/>
    </location>
</feature>
<gene>
    <name evidence="5" type="ORF">PhCBS80983_g03978</name>
</gene>
<feature type="region of interest" description="Disordered" evidence="2">
    <location>
        <begin position="1"/>
        <end position="41"/>
    </location>
</feature>
<evidence type="ECO:0000313" key="5">
    <source>
        <dbReference type="EMBL" id="TPX57210.1"/>
    </source>
</evidence>
<dbReference type="PANTHER" id="PTHR44051:SF8">
    <property type="entry name" value="GLUTATHIONE S-TRANSFERASE GSTA"/>
    <property type="match status" value="1"/>
</dbReference>